<dbReference type="AlphaFoldDB" id="A0A0H3A8U3"/>
<dbReference type="InterPro" id="IPR036844">
    <property type="entry name" value="Hint_dom_sf"/>
</dbReference>
<dbReference type="GO" id="GO:0032259">
    <property type="term" value="P:methylation"/>
    <property type="evidence" value="ECO:0007669"/>
    <property type="project" value="UniProtKB-KW"/>
</dbReference>
<dbReference type="InterPro" id="IPR002941">
    <property type="entry name" value="DNA_methylase_N4/N6"/>
</dbReference>
<dbReference type="InterPro" id="IPR029063">
    <property type="entry name" value="SAM-dependent_MTases_sf"/>
</dbReference>
<dbReference type="GO" id="GO:0008170">
    <property type="term" value="F:N-methyltransferase activity"/>
    <property type="evidence" value="ECO:0007669"/>
    <property type="project" value="InterPro"/>
</dbReference>
<dbReference type="InterPro" id="IPR030934">
    <property type="entry name" value="Intein_C"/>
</dbReference>
<keyword evidence="1" id="KW-0489">Methyltransferase</keyword>
<dbReference type="SUPFAM" id="SSF51294">
    <property type="entry name" value="Hedgehog/intein (Hint) domain"/>
    <property type="match status" value="1"/>
</dbReference>
<dbReference type="GO" id="GO:0003677">
    <property type="term" value="F:DNA binding"/>
    <property type="evidence" value="ECO:0007669"/>
    <property type="project" value="InterPro"/>
</dbReference>
<sequence length="684" mass="76268">MLQTETWPIDRLIPYVRNPRKNDEQVDRMVSAIKEFGFRIPVVAKSDGTVVDGHLRLKAAQRLGMTEVPVALADELTEAQVKAFRLLANRSANWAAWDNDLLALEMEELQAMAYDTSLTGFDIAEVDALLAKPAKDGLTDPDEVPETPTEPASAIGDVWILGKHRLMCGDSTNAEHVARLLAGVQPHLMVTDPPYGVAYDPAWRNEALAGQKTRRTGTVLNDDRADWREAWALFPGDVAYIWHGALHAATVAESLAACGFSIRSQIIWSKERLVLSRGHYHWMHEPCQPAGTMVQKVIDPGAGSQSARIAEVPIETLRAGDFVVSYNPYESVIRRRGRQITRFGERQFDGLMHTISAAGRVTRATPEHRFTVRLNPSAADKQLVYLMRRGNWWRVGRVSLFSSRGFGLATRLADNKGEDAWIISVHDNAIEAQCAEQVLSCRYGIPTTHWEVDNWTKVPARQRSPGMIAGIYSCLNLGALSARATLLLRDHRLEREYPFITCGDQLMFSRRTTRLVRACNIHPGIMQIPMPSTGEDFDWITITGNDAAPFSGKVYSMDVDKDLHYVADGLVTHNCWYAVKGQAHWSGDRKQVTVWNIASKGQDAETIHGTQKPVECMKRPMENNSSPGQAVYEPFSGSGTTIMAAELTGRCCYAMELNPAYVDVAVTRWENFTGQKAMRELPHV</sequence>
<dbReference type="NCBIfam" id="TIGR01443">
    <property type="entry name" value="intein_Cterm"/>
    <property type="match status" value="1"/>
</dbReference>
<dbReference type="InterPro" id="IPR003115">
    <property type="entry name" value="ParB_N"/>
</dbReference>
<dbReference type="Gene3D" id="3.40.50.150">
    <property type="entry name" value="Vaccinia Virus protein VP39"/>
    <property type="match status" value="2"/>
</dbReference>
<evidence type="ECO:0000256" key="1">
    <source>
        <dbReference type="ARBA" id="ARBA00022603"/>
    </source>
</evidence>
<dbReference type="REBASE" id="14532">
    <property type="entry name" value="M.DvuVORF872P"/>
</dbReference>
<dbReference type="Pfam" id="PF02195">
    <property type="entry name" value="ParB_N"/>
    <property type="match status" value="1"/>
</dbReference>
<evidence type="ECO:0000313" key="4">
    <source>
        <dbReference type="EMBL" id="ABM27893.1"/>
    </source>
</evidence>
<organism evidence="4 5">
    <name type="scientific">Nitratidesulfovibrio vulgaris (strain DP4)</name>
    <name type="common">Desulfovibrio vulgaris</name>
    <dbReference type="NCBI Taxonomy" id="391774"/>
    <lineage>
        <taxon>Bacteria</taxon>
        <taxon>Pseudomonadati</taxon>
        <taxon>Thermodesulfobacteriota</taxon>
        <taxon>Desulfovibrionia</taxon>
        <taxon>Desulfovibrionales</taxon>
        <taxon>Desulfovibrionaceae</taxon>
        <taxon>Nitratidesulfovibrio</taxon>
    </lineage>
</organism>
<dbReference type="SUPFAM" id="SSF110849">
    <property type="entry name" value="ParB/Sulfiredoxin"/>
    <property type="match status" value="1"/>
</dbReference>
<dbReference type="HOGENOM" id="CLU_392274_0_0_7"/>
<evidence type="ECO:0000256" key="2">
    <source>
        <dbReference type="ARBA" id="ARBA00022679"/>
    </source>
</evidence>
<dbReference type="InterPro" id="IPR036086">
    <property type="entry name" value="ParB/Sulfiredoxin_sf"/>
</dbReference>
<evidence type="ECO:0000313" key="5">
    <source>
        <dbReference type="Proteomes" id="UP000009173"/>
    </source>
</evidence>
<keyword evidence="2" id="KW-0808">Transferase</keyword>
<protein>
    <submittedName>
        <fullName evidence="4">ParB domain protein nuclease</fullName>
    </submittedName>
</protein>
<dbReference type="PRINTS" id="PR00508">
    <property type="entry name" value="S21N4MTFRASE"/>
</dbReference>
<dbReference type="EMBL" id="CP000527">
    <property type="protein sequence ID" value="ABM27893.1"/>
    <property type="molecule type" value="Genomic_DNA"/>
</dbReference>
<dbReference type="InterPro" id="IPR001091">
    <property type="entry name" value="RM_Methyltransferase"/>
</dbReference>
<reference evidence="5" key="1">
    <citation type="journal article" date="2009" name="Environ. Microbiol.">
        <title>Contribution of mobile genetic elements to Desulfovibrio vulgaris genome plasticity.</title>
        <authorList>
            <person name="Walker C.B."/>
            <person name="Stolyar S."/>
            <person name="Chivian D."/>
            <person name="Pinel N."/>
            <person name="Gabster J.A."/>
            <person name="Dehal P.S."/>
            <person name="He Z."/>
            <person name="Yang Z.K."/>
            <person name="Yen H.C."/>
            <person name="Zhou J."/>
            <person name="Wall J.D."/>
            <person name="Hazen T.C."/>
            <person name="Arkin A.P."/>
            <person name="Stahl D.A."/>
        </authorList>
    </citation>
    <scope>NUCLEOTIDE SEQUENCE [LARGE SCALE GENOMIC DNA]</scope>
    <source>
        <strain evidence="5">DP4</strain>
    </source>
</reference>
<dbReference type="SMART" id="SM00470">
    <property type="entry name" value="ParB"/>
    <property type="match status" value="1"/>
</dbReference>
<dbReference type="PROSITE" id="PS50818">
    <property type="entry name" value="INTEIN_C_TER"/>
    <property type="match status" value="1"/>
</dbReference>
<dbReference type="KEGG" id="dvl:Dvul_0872"/>
<proteinExistence type="predicted"/>
<name>A0A0H3A8U3_NITV4</name>
<dbReference type="Pfam" id="PF01555">
    <property type="entry name" value="N6_N4_Mtase"/>
    <property type="match status" value="1"/>
</dbReference>
<dbReference type="Gene3D" id="3.90.1530.10">
    <property type="entry name" value="Conserved hypothetical protein from pyrococcus furiosus pfu- 392566-001, ParB domain"/>
    <property type="match status" value="1"/>
</dbReference>
<dbReference type="Proteomes" id="UP000009173">
    <property type="component" value="Chromosome"/>
</dbReference>
<accession>A0A0H3A8U3</accession>
<feature type="domain" description="ParB-like N-terminal" evidence="3">
    <location>
        <begin position="5"/>
        <end position="90"/>
    </location>
</feature>
<dbReference type="RefSeq" id="WP_011791891.1">
    <property type="nucleotide sequence ID" value="NC_008751.1"/>
</dbReference>
<gene>
    <name evidence="4" type="ordered locus">Dvul_0872</name>
</gene>
<dbReference type="SUPFAM" id="SSF53335">
    <property type="entry name" value="S-adenosyl-L-methionine-dependent methyltransferases"/>
    <property type="match status" value="1"/>
</dbReference>
<evidence type="ECO:0000259" key="3">
    <source>
        <dbReference type="SMART" id="SM00470"/>
    </source>
</evidence>